<feature type="region of interest" description="Disordered" evidence="1">
    <location>
        <begin position="229"/>
        <end position="318"/>
    </location>
</feature>
<evidence type="ECO:0000313" key="3">
    <source>
        <dbReference type="Proteomes" id="UP001221757"/>
    </source>
</evidence>
<evidence type="ECO:0000313" key="2">
    <source>
        <dbReference type="EMBL" id="KAJ7660537.1"/>
    </source>
</evidence>
<feature type="compositionally biased region" description="Low complexity" evidence="1">
    <location>
        <begin position="238"/>
        <end position="269"/>
    </location>
</feature>
<accession>A0AAD7G646</accession>
<evidence type="ECO:0000256" key="1">
    <source>
        <dbReference type="SAM" id="MobiDB-lite"/>
    </source>
</evidence>
<gene>
    <name evidence="2" type="ORF">B0H17DRAFT_1337340</name>
</gene>
<protein>
    <submittedName>
        <fullName evidence="2">Uncharacterized protein</fullName>
    </submittedName>
</protein>
<sequence length="432" mass="44982">MSASSSPARRLALHPSALSDAEHALFTASLADLADTTGDLEHVSVSVREARAWLCGRYAALGSGTVDAILRLFAPATTLSSGAFFAAQRLVVHAQVGRGVDRGLAFVQGVARPRHTDPGPHQPLPPHARPSPKPAPARPCPAQTDLAGVQHPTQNRRHLVLRVLLTTSASSLVRAAPKDTPRALPLALPRRLPDPPAVLPPTHPLRRASTQLAPASSPPHIQHFADSTMQRTPSAGGAPRTRPQNQAQPPAQAQVHAHAQNPAQNQNPFRPAPPPRRASLSVPTSPEPPAPPFLARGAYPTSAGPRTTSFAPHPPVHPQRRASAFEAAYGADAGALSPPASPAARRVSSDSARSSTANSGFARERTASTGVLPLTLPKALRRTLAGAGWVGAERGEREGLVRGGGGGYTVRNGRRGAEDVDGGGEGEAWGAL</sequence>
<dbReference type="EMBL" id="JARKIE010000259">
    <property type="protein sequence ID" value="KAJ7660537.1"/>
    <property type="molecule type" value="Genomic_DNA"/>
</dbReference>
<comment type="caution">
    <text evidence="2">The sequence shown here is derived from an EMBL/GenBank/DDBJ whole genome shotgun (WGS) entry which is preliminary data.</text>
</comment>
<keyword evidence="3" id="KW-1185">Reference proteome</keyword>
<dbReference type="Proteomes" id="UP001221757">
    <property type="component" value="Unassembled WGS sequence"/>
</dbReference>
<feature type="region of interest" description="Disordered" evidence="1">
    <location>
        <begin position="336"/>
        <end position="364"/>
    </location>
</feature>
<organism evidence="2 3">
    <name type="scientific">Mycena rosella</name>
    <name type="common">Pink bonnet</name>
    <name type="synonym">Agaricus rosellus</name>
    <dbReference type="NCBI Taxonomy" id="1033263"/>
    <lineage>
        <taxon>Eukaryota</taxon>
        <taxon>Fungi</taxon>
        <taxon>Dikarya</taxon>
        <taxon>Basidiomycota</taxon>
        <taxon>Agaricomycotina</taxon>
        <taxon>Agaricomycetes</taxon>
        <taxon>Agaricomycetidae</taxon>
        <taxon>Agaricales</taxon>
        <taxon>Marasmiineae</taxon>
        <taxon>Mycenaceae</taxon>
        <taxon>Mycena</taxon>
    </lineage>
</organism>
<feature type="region of interest" description="Disordered" evidence="1">
    <location>
        <begin position="184"/>
        <end position="204"/>
    </location>
</feature>
<feature type="region of interest" description="Disordered" evidence="1">
    <location>
        <begin position="111"/>
        <end position="154"/>
    </location>
</feature>
<feature type="compositionally biased region" description="Low complexity" evidence="1">
    <location>
        <begin position="336"/>
        <end position="360"/>
    </location>
</feature>
<feature type="compositionally biased region" description="Pro residues" evidence="1">
    <location>
        <begin position="194"/>
        <end position="203"/>
    </location>
</feature>
<name>A0AAD7G646_MYCRO</name>
<feature type="region of interest" description="Disordered" evidence="1">
    <location>
        <begin position="398"/>
        <end position="432"/>
    </location>
</feature>
<proteinExistence type="predicted"/>
<dbReference type="AlphaFoldDB" id="A0AAD7G646"/>
<feature type="compositionally biased region" description="Pro residues" evidence="1">
    <location>
        <begin position="120"/>
        <end position="139"/>
    </location>
</feature>
<reference evidence="2" key="1">
    <citation type="submission" date="2023-03" db="EMBL/GenBank/DDBJ databases">
        <title>Massive genome expansion in bonnet fungi (Mycena s.s.) driven by repeated elements and novel gene families across ecological guilds.</title>
        <authorList>
            <consortium name="Lawrence Berkeley National Laboratory"/>
            <person name="Harder C.B."/>
            <person name="Miyauchi S."/>
            <person name="Viragh M."/>
            <person name="Kuo A."/>
            <person name="Thoen E."/>
            <person name="Andreopoulos B."/>
            <person name="Lu D."/>
            <person name="Skrede I."/>
            <person name="Drula E."/>
            <person name="Henrissat B."/>
            <person name="Morin E."/>
            <person name="Kohler A."/>
            <person name="Barry K."/>
            <person name="LaButti K."/>
            <person name="Morin E."/>
            <person name="Salamov A."/>
            <person name="Lipzen A."/>
            <person name="Mereny Z."/>
            <person name="Hegedus B."/>
            <person name="Baldrian P."/>
            <person name="Stursova M."/>
            <person name="Weitz H."/>
            <person name="Taylor A."/>
            <person name="Grigoriev I.V."/>
            <person name="Nagy L.G."/>
            <person name="Martin F."/>
            <person name="Kauserud H."/>
        </authorList>
    </citation>
    <scope>NUCLEOTIDE SEQUENCE</scope>
    <source>
        <strain evidence="2">CBHHK067</strain>
    </source>
</reference>